<dbReference type="PANTHER" id="PTHR21432">
    <property type="entry name" value="ACETYL-COA HYDROLASE-RELATED"/>
    <property type="match status" value="1"/>
</dbReference>
<name>A0A0S2W031_9FIRM</name>
<dbReference type="InterPro" id="IPR046433">
    <property type="entry name" value="ActCoA_hydro"/>
</dbReference>
<sequence length="535" mass="58024">MAERSALEVGVKYCGGCNPRYDRTAVRARLKAACPFASFSTAIPGEPCDALLVLCGCTARCADVTGLTGRYGQWTMYGSGTEEEAATFLRVAAQQKRSNAMDWKTIYDQRTVTAQEAVTHIKSGHRVVVAHACGEPTHILDAMLQNAAAYEDVEIVHMVAMGKCEYCKPEYSRNFRHNTFFVGGGSRDAIADGRGDFTPSFFFEVPRLFEKAMPVDVALVTVTPPDAGGRCSLGVSVDYTLAAVKQAKYVIAQVNSKMPWTNGTSTVSVEDIDCFVPFDAPIIPLQPPKIGPVEEAIGRYCAGLVQDGDTLQLGIGAIPDAVLLFLKEKRDLGIHSEMFSDGVVELVEAGVITNKRKNLHPGKSVAAFLMGTQRLYDYVDNNPDVEMYPVDYVNDPRIIAQMDNMVSINSCVQVDLMGQVASESVGLKQISGVGGQVDFVRGVSMSRGGRSIIAMPSTAAKGSISKIVALLDQGAAVTTSRNDVDYIVTEYGVAHLKGHTLRQRAEALIRIAHPDFRADLCEEFEKRFHCKPVLG</sequence>
<evidence type="ECO:0000313" key="5">
    <source>
        <dbReference type="EMBL" id="ALP92681.1"/>
    </source>
</evidence>
<dbReference type="eggNOG" id="COG0427">
    <property type="taxonomic scope" value="Bacteria"/>
</dbReference>
<dbReference type="Gene3D" id="3.40.1080.20">
    <property type="entry name" value="Acetyl-CoA hydrolase/transferase C-terminal domain"/>
    <property type="match status" value="1"/>
</dbReference>
<keyword evidence="6" id="KW-1185">Reference proteome</keyword>
<reference evidence="6" key="2">
    <citation type="submission" date="2015-04" db="EMBL/GenBank/DDBJ databases">
        <title>A butyrogenic pathway from the amino acid lysine in a human gut commensal.</title>
        <authorList>
            <person name="de Vos W.M."/>
            <person name="Bui N.T.P."/>
            <person name="Plugge C.M."/>
            <person name="Ritari J."/>
        </authorList>
    </citation>
    <scope>NUCLEOTIDE SEQUENCE [LARGE SCALE GENOMIC DNA]</scope>
    <source>
        <strain evidence="6">AF211</strain>
    </source>
</reference>
<feature type="domain" description="Acetyl-CoA hydrolase/transferase C-terminal" evidence="4">
    <location>
        <begin position="371"/>
        <end position="523"/>
    </location>
</feature>
<reference evidence="5 6" key="1">
    <citation type="journal article" date="2015" name="Nat. Commun.">
        <title>Production of butyrate from lysine and the Amadori product fructoselysine by a human gut commensal.</title>
        <authorList>
            <person name="Bui T.P."/>
            <person name="Ritari J."/>
            <person name="Boeren S."/>
            <person name="de Waard P."/>
            <person name="Plugge C.M."/>
            <person name="de Vos W.M."/>
        </authorList>
    </citation>
    <scope>NUCLEOTIDE SEQUENCE [LARGE SCALE GENOMIC DNA]</scope>
    <source>
        <strain evidence="5 6">AF211</strain>
    </source>
</reference>
<accession>A0A0S2W031</accession>
<dbReference type="PANTHER" id="PTHR21432:SF20">
    <property type="entry name" value="ACETYL-COA HYDROLASE"/>
    <property type="match status" value="1"/>
</dbReference>
<dbReference type="Pfam" id="PF13336">
    <property type="entry name" value="AcetylCoA_hyd_C"/>
    <property type="match status" value="1"/>
</dbReference>
<keyword evidence="2 5" id="KW-0808">Transferase</keyword>
<dbReference type="InterPro" id="IPR037171">
    <property type="entry name" value="NagB/RpiA_transferase-like"/>
</dbReference>
<dbReference type="eggNOG" id="COG2030">
    <property type="taxonomic scope" value="Bacteria"/>
</dbReference>
<evidence type="ECO:0000313" key="6">
    <source>
        <dbReference type="Proteomes" id="UP000064844"/>
    </source>
</evidence>
<dbReference type="PATRIC" id="fig|1297617.4.peg.288"/>
<protein>
    <submittedName>
        <fullName evidence="5">4-hydroxybutyrate:acetyl-CoA CoA transferase</fullName>
    </submittedName>
</protein>
<dbReference type="AlphaFoldDB" id="A0A0S2W031"/>
<comment type="similarity">
    <text evidence="1">Belongs to the acetyl-CoA hydrolase/transferase family.</text>
</comment>
<feature type="domain" description="Acetyl-CoA hydrolase/transferase N-terminal" evidence="3">
    <location>
        <begin position="114"/>
        <end position="273"/>
    </location>
</feature>
<organism evidence="5 6">
    <name type="scientific">Intestinimonas butyriciproducens</name>
    <dbReference type="NCBI Taxonomy" id="1297617"/>
    <lineage>
        <taxon>Bacteria</taxon>
        <taxon>Bacillati</taxon>
        <taxon>Bacillota</taxon>
        <taxon>Clostridia</taxon>
        <taxon>Eubacteriales</taxon>
        <taxon>Intestinimonas</taxon>
    </lineage>
</organism>
<dbReference type="InterPro" id="IPR026888">
    <property type="entry name" value="AcetylCoA_hyd_C"/>
</dbReference>
<evidence type="ECO:0000259" key="3">
    <source>
        <dbReference type="Pfam" id="PF02550"/>
    </source>
</evidence>
<dbReference type="EMBL" id="CP011307">
    <property type="protein sequence ID" value="ALP92681.1"/>
    <property type="molecule type" value="Genomic_DNA"/>
</dbReference>
<dbReference type="Proteomes" id="UP000064844">
    <property type="component" value="Chromosome"/>
</dbReference>
<dbReference type="SUPFAM" id="SSF100950">
    <property type="entry name" value="NagB/RpiA/CoA transferase-like"/>
    <property type="match status" value="2"/>
</dbReference>
<dbReference type="GO" id="GO:0008775">
    <property type="term" value="F:acetate CoA-transferase activity"/>
    <property type="evidence" value="ECO:0007669"/>
    <property type="project" value="InterPro"/>
</dbReference>
<gene>
    <name evidence="5" type="ORF">IB211_00285</name>
</gene>
<dbReference type="Gene3D" id="3.40.1080.10">
    <property type="entry name" value="Glutaconate Coenzyme A-transferase"/>
    <property type="match status" value="1"/>
</dbReference>
<evidence type="ECO:0000256" key="1">
    <source>
        <dbReference type="ARBA" id="ARBA00009632"/>
    </source>
</evidence>
<dbReference type="Gene3D" id="3.30.750.70">
    <property type="entry name" value="4-hydroxybutyrate coenzyme like domains"/>
    <property type="match status" value="1"/>
</dbReference>
<dbReference type="KEGG" id="ibu:IB211_00285"/>
<evidence type="ECO:0000256" key="2">
    <source>
        <dbReference type="ARBA" id="ARBA00022679"/>
    </source>
</evidence>
<dbReference type="GO" id="GO:0006083">
    <property type="term" value="P:acetate metabolic process"/>
    <property type="evidence" value="ECO:0007669"/>
    <property type="project" value="InterPro"/>
</dbReference>
<dbReference type="InterPro" id="IPR003702">
    <property type="entry name" value="ActCoA_hydro_N"/>
</dbReference>
<evidence type="ECO:0000259" key="4">
    <source>
        <dbReference type="Pfam" id="PF13336"/>
    </source>
</evidence>
<dbReference type="STRING" id="1297617.IB211_00285"/>
<proteinExistence type="inferred from homology"/>
<dbReference type="Pfam" id="PF02550">
    <property type="entry name" value="AcetylCoA_hydro"/>
    <property type="match status" value="1"/>
</dbReference>
<dbReference type="InterPro" id="IPR038460">
    <property type="entry name" value="AcetylCoA_hyd_C_sf"/>
</dbReference>